<dbReference type="GO" id="GO:0030430">
    <property type="term" value="C:host cell cytoplasm"/>
    <property type="evidence" value="ECO:0007669"/>
    <property type="project" value="InterPro"/>
</dbReference>
<comment type="caution">
    <text evidence="1">The sequence shown here is derived from an EMBL/GenBank/DDBJ whole genome shotgun (WGS) entry which is preliminary data.</text>
</comment>
<gene>
    <name evidence="1" type="ORF">M992_2478</name>
</gene>
<name>A0A0N0Z8Q9_9GAMM</name>
<protein>
    <submittedName>
        <fullName evidence="1">Phage minor tail protein</fullName>
    </submittedName>
</protein>
<evidence type="ECO:0000313" key="1">
    <source>
        <dbReference type="EMBL" id="KPD01935.1"/>
    </source>
</evidence>
<dbReference type="GO" id="GO:0051536">
    <property type="term" value="F:iron-sulfur cluster binding"/>
    <property type="evidence" value="ECO:0007669"/>
    <property type="project" value="InterPro"/>
</dbReference>
<sequence length="247" mass="27575">MKITSDIQKLEPGNKIQLIEVDASEFDGPILRFHAYNLPHTPEDIDSSGDDIKPKPIWWQGNEYGAWAYEIDGIAKNSDGSPARPILRVANIDGLISSLCLQFDDLALAKITIYETFAHYLDAENFTDGNPSANPDECFTQVYYVDRKTNEVADEAVEFELSSPFDLQGIMIPVRQIHNLCSWCMKGDYRSGRGCNYTGDKYFNEKGEPVDDPSLDKCGGLISDCKKRFGENEPLDFGGFPAAGLIR</sequence>
<dbReference type="Proteomes" id="UP000053226">
    <property type="component" value="Unassembled WGS sequence"/>
</dbReference>
<accession>A0A0N0Z8Q9</accession>
<reference evidence="1 2" key="1">
    <citation type="submission" date="2015-07" db="EMBL/GenBank/DDBJ databases">
        <title>ATOL: Assembling a taxonomically balanced genome-scale reconstruction of the evolutionary history of the Enterobacteriaceae.</title>
        <authorList>
            <person name="Plunkett G.III."/>
            <person name="Neeno-Eckwall E.C."/>
            <person name="Glasner J.D."/>
            <person name="Perna N.T."/>
        </authorList>
    </citation>
    <scope>NUCLEOTIDE SEQUENCE [LARGE SCALE GENOMIC DNA]</scope>
    <source>
        <strain evidence="1 2">ATCC 35017</strain>
    </source>
</reference>
<organism evidence="1 2">
    <name type="scientific">Moellerella wisconsensis ATCC 35017</name>
    <dbReference type="NCBI Taxonomy" id="1354267"/>
    <lineage>
        <taxon>Bacteria</taxon>
        <taxon>Pseudomonadati</taxon>
        <taxon>Pseudomonadota</taxon>
        <taxon>Gammaproteobacteria</taxon>
        <taxon>Enterobacterales</taxon>
        <taxon>Morganellaceae</taxon>
        <taxon>Moellerella</taxon>
    </lineage>
</organism>
<dbReference type="Pfam" id="PF05100">
    <property type="entry name" value="Phage_tail_L"/>
    <property type="match status" value="1"/>
</dbReference>
<dbReference type="GO" id="GO:0046718">
    <property type="term" value="P:symbiont entry into host cell"/>
    <property type="evidence" value="ECO:0007669"/>
    <property type="project" value="InterPro"/>
</dbReference>
<proteinExistence type="predicted"/>
<dbReference type="OrthoDB" id="5673400at2"/>
<dbReference type="NCBIfam" id="TIGR01600">
    <property type="entry name" value="phage_tail_L"/>
    <property type="match status" value="1"/>
</dbReference>
<keyword evidence="2" id="KW-1185">Reference proteome</keyword>
<dbReference type="AlphaFoldDB" id="A0A0N0Z8Q9"/>
<dbReference type="InterPro" id="IPR006487">
    <property type="entry name" value="Phage_lambda_L"/>
</dbReference>
<dbReference type="EMBL" id="LGAA01000026">
    <property type="protein sequence ID" value="KPD01935.1"/>
    <property type="molecule type" value="Genomic_DNA"/>
</dbReference>
<evidence type="ECO:0000313" key="2">
    <source>
        <dbReference type="Proteomes" id="UP000053226"/>
    </source>
</evidence>
<dbReference type="RefSeq" id="WP_053908861.1">
    <property type="nucleotide sequence ID" value="NZ_CAWMUS010000026.1"/>
</dbReference>